<dbReference type="SUPFAM" id="SSF63446">
    <property type="entry name" value="Type I dockerin domain"/>
    <property type="match status" value="1"/>
</dbReference>
<feature type="region of interest" description="Disordered" evidence="6">
    <location>
        <begin position="192"/>
        <end position="245"/>
    </location>
</feature>
<dbReference type="PANTHER" id="PTHR10201:SF323">
    <property type="entry name" value="MATRIX METALLOPROTEINASE-21"/>
    <property type="match status" value="1"/>
</dbReference>
<dbReference type="PROSITE" id="PS00018">
    <property type="entry name" value="EF_HAND_1"/>
    <property type="match status" value="1"/>
</dbReference>
<dbReference type="Gene3D" id="1.10.1330.10">
    <property type="entry name" value="Dockerin domain"/>
    <property type="match status" value="1"/>
</dbReference>
<feature type="compositionally biased region" description="Acidic residues" evidence="6">
    <location>
        <begin position="193"/>
        <end position="240"/>
    </location>
</feature>
<evidence type="ECO:0000256" key="5">
    <source>
        <dbReference type="ARBA" id="ARBA00023049"/>
    </source>
</evidence>
<feature type="region of interest" description="Disordered" evidence="6">
    <location>
        <begin position="342"/>
        <end position="459"/>
    </location>
</feature>
<feature type="compositionally biased region" description="Acidic residues" evidence="6">
    <location>
        <begin position="343"/>
        <end position="388"/>
    </location>
</feature>
<dbReference type="SUPFAM" id="SSF47473">
    <property type="entry name" value="EF-hand"/>
    <property type="match status" value="1"/>
</dbReference>
<keyword evidence="2" id="KW-0479">Metal-binding</keyword>
<dbReference type="GO" id="GO:0000272">
    <property type="term" value="P:polysaccharide catabolic process"/>
    <property type="evidence" value="ECO:0007669"/>
    <property type="project" value="InterPro"/>
</dbReference>
<evidence type="ECO:0000256" key="4">
    <source>
        <dbReference type="ARBA" id="ARBA00022833"/>
    </source>
</evidence>
<dbReference type="InterPro" id="IPR021190">
    <property type="entry name" value="Pept_M10A"/>
</dbReference>
<keyword evidence="9" id="KW-1185">Reference proteome</keyword>
<dbReference type="SMART" id="SM00235">
    <property type="entry name" value="ZnMc"/>
    <property type="match status" value="1"/>
</dbReference>
<keyword evidence="3 8" id="KW-0378">Hydrolase</keyword>
<keyword evidence="1" id="KW-0645">Protease</keyword>
<dbReference type="InterPro" id="IPR011992">
    <property type="entry name" value="EF-hand-dom_pair"/>
</dbReference>
<dbReference type="GO" id="GO:0004553">
    <property type="term" value="F:hydrolase activity, hydrolyzing O-glycosyl compounds"/>
    <property type="evidence" value="ECO:0007669"/>
    <property type="project" value="InterPro"/>
</dbReference>
<dbReference type="Gene3D" id="1.10.238.10">
    <property type="entry name" value="EF-hand"/>
    <property type="match status" value="1"/>
</dbReference>
<dbReference type="PANTHER" id="PTHR10201">
    <property type="entry name" value="MATRIX METALLOPROTEINASE"/>
    <property type="match status" value="1"/>
</dbReference>
<gene>
    <name evidence="8" type="ORF">RE6C_00903</name>
</gene>
<keyword evidence="4" id="KW-0862">Zinc</keyword>
<evidence type="ECO:0000256" key="2">
    <source>
        <dbReference type="ARBA" id="ARBA00022723"/>
    </source>
</evidence>
<evidence type="ECO:0000313" key="9">
    <source>
        <dbReference type="Proteomes" id="UP000011529"/>
    </source>
</evidence>
<dbReference type="EMBL" id="ANMO01000048">
    <property type="protein sequence ID" value="EMB18339.1"/>
    <property type="molecule type" value="Genomic_DNA"/>
</dbReference>
<keyword evidence="5" id="KW-0482">Metalloprotease</keyword>
<dbReference type="Proteomes" id="UP000011529">
    <property type="component" value="Unassembled WGS sequence"/>
</dbReference>
<dbReference type="GO" id="GO:0004222">
    <property type="term" value="F:metalloendopeptidase activity"/>
    <property type="evidence" value="ECO:0007669"/>
    <property type="project" value="InterPro"/>
</dbReference>
<dbReference type="GO" id="GO:0006508">
    <property type="term" value="P:proteolysis"/>
    <property type="evidence" value="ECO:0007669"/>
    <property type="project" value="UniProtKB-KW"/>
</dbReference>
<dbReference type="RefSeq" id="WP_008654213.1">
    <property type="nucleotide sequence ID" value="NZ_ANMO01000048.1"/>
</dbReference>
<evidence type="ECO:0000256" key="3">
    <source>
        <dbReference type="ARBA" id="ARBA00022801"/>
    </source>
</evidence>
<dbReference type="InterPro" id="IPR002105">
    <property type="entry name" value="Dockerin_1_rpt"/>
</dbReference>
<dbReference type="SUPFAM" id="SSF55486">
    <property type="entry name" value="Metalloproteases ('zincins'), catalytic domain"/>
    <property type="match status" value="1"/>
</dbReference>
<evidence type="ECO:0000259" key="7">
    <source>
        <dbReference type="SMART" id="SM00235"/>
    </source>
</evidence>
<name>M2B821_9BACT</name>
<dbReference type="PRINTS" id="PR00138">
    <property type="entry name" value="MATRIXIN"/>
</dbReference>
<sequence>MNQRKKRTRRLAIQSLETRRVLAASLGWDGPGLGSAALTYTITGSPSTLTQEETDAAIETAFDAWASVADIEFTEVDQVGLNDSIDISFENLDGRAGTLAQAYFPDDVNPARLAGDIQFDLSESWEVGNSLGSAAFDLVWVAVHEIGHSLGLDHADASGSVLAPFVSANQSFTELDEDDAIAITQLYAAAETAADEPVDEMDSTNDSEGSADDETTDAEDDPVLEDPSVDDSGDKDEQDSDSGNNDFRNRWFVWNRWFRNRFQQRFSGRLDADLNAYNYVNPTDVNEDDRTTALDALMIINRLNQTSEADSDDAEMDGLCDVNGDGTVTSLDALMVINAMNDADVDDVAPESTETEVDMESDEEEESSETDSLDDTDVVFDEEDESTIDDGGLVDDPTAVDDETIDEKPDSSEDTESDEESDSGEETGDESADDDVIDDEMVDDGETEDDEETMSEEDCDHRAEGFHRQNYGLFRAGLFSGDVATLIERLDADGDSALSEEEVSGRLWEKLTGLEADGDADGLLTAEELEAAFLAAREERFLSKDTDEDGLITETEVRDRLWAKLAEADADADGGVSFAEWEAFREETEADESEAFSPGSSRFDRVDAAFSVAGRDAPRERFARFRR</sequence>
<evidence type="ECO:0000256" key="1">
    <source>
        <dbReference type="ARBA" id="ARBA00022670"/>
    </source>
</evidence>
<dbReference type="EC" id="3.4.24.-" evidence="8"/>
<comment type="caution">
    <text evidence="8">The sequence shown here is derived from an EMBL/GenBank/DDBJ whole genome shotgun (WGS) entry which is preliminary data.</text>
</comment>
<dbReference type="InterPro" id="IPR024079">
    <property type="entry name" value="MetalloPept_cat_dom_sf"/>
</dbReference>
<feature type="compositionally biased region" description="Acidic residues" evidence="6">
    <location>
        <begin position="412"/>
        <end position="458"/>
    </location>
</feature>
<dbReference type="Gene3D" id="3.40.390.10">
    <property type="entry name" value="Collagenase (Catalytic Domain)"/>
    <property type="match status" value="1"/>
</dbReference>
<organism evidence="8 9">
    <name type="scientific">Rhodopirellula europaea 6C</name>
    <dbReference type="NCBI Taxonomy" id="1263867"/>
    <lineage>
        <taxon>Bacteria</taxon>
        <taxon>Pseudomonadati</taxon>
        <taxon>Planctomycetota</taxon>
        <taxon>Planctomycetia</taxon>
        <taxon>Pirellulales</taxon>
        <taxon>Pirellulaceae</taxon>
        <taxon>Rhodopirellula</taxon>
    </lineage>
</organism>
<dbReference type="InterPro" id="IPR018247">
    <property type="entry name" value="EF_Hand_1_Ca_BS"/>
</dbReference>
<dbReference type="Pfam" id="PF00413">
    <property type="entry name" value="Peptidase_M10"/>
    <property type="match status" value="1"/>
</dbReference>
<dbReference type="GO" id="GO:0031012">
    <property type="term" value="C:extracellular matrix"/>
    <property type="evidence" value="ECO:0007669"/>
    <property type="project" value="InterPro"/>
</dbReference>
<dbReference type="GO" id="GO:0008270">
    <property type="term" value="F:zinc ion binding"/>
    <property type="evidence" value="ECO:0007669"/>
    <property type="project" value="InterPro"/>
</dbReference>
<dbReference type="AlphaFoldDB" id="M2B821"/>
<dbReference type="InterPro" id="IPR006026">
    <property type="entry name" value="Peptidase_Metallo"/>
</dbReference>
<accession>M2B821</accession>
<evidence type="ECO:0000256" key="6">
    <source>
        <dbReference type="SAM" id="MobiDB-lite"/>
    </source>
</evidence>
<feature type="domain" description="Peptidase metallopeptidase" evidence="7">
    <location>
        <begin position="24"/>
        <end position="189"/>
    </location>
</feature>
<dbReference type="InterPro" id="IPR036439">
    <property type="entry name" value="Dockerin_dom_sf"/>
</dbReference>
<reference evidence="8" key="2">
    <citation type="journal article" date="2013" name="Mar. Genomics">
        <title>Expression of sulfatases in Rhodopirellula baltica and the diversity of sulfatases in the genus Rhodopirellula.</title>
        <authorList>
            <person name="Wegner C.E."/>
            <person name="Richter-Heitmann T."/>
            <person name="Klindworth A."/>
            <person name="Klockow C."/>
            <person name="Richter M."/>
            <person name="Achstetter T."/>
            <person name="Glockner F.O."/>
            <person name="Harder J."/>
        </authorList>
    </citation>
    <scope>NUCLEOTIDE SEQUENCE [LARGE SCALE GENOMIC DNA]</scope>
    <source>
        <strain evidence="8">6C</strain>
    </source>
</reference>
<dbReference type="PATRIC" id="fig|1263867.3.peg.962"/>
<dbReference type="Pfam" id="PF00404">
    <property type="entry name" value="Dockerin_1"/>
    <property type="match status" value="1"/>
</dbReference>
<evidence type="ECO:0000313" key="8">
    <source>
        <dbReference type="EMBL" id="EMB18339.1"/>
    </source>
</evidence>
<dbReference type="InterPro" id="IPR001818">
    <property type="entry name" value="Pept_M10_metallopeptidase"/>
</dbReference>
<proteinExistence type="predicted"/>
<protein>
    <submittedName>
        <fullName evidence="8">Protein containing Peptidase M10A and M12B, matrixin and adamalysin domain protein</fullName>
        <ecNumber evidence="8">3.4.24.-</ecNumber>
    </submittedName>
</protein>
<reference evidence="8" key="1">
    <citation type="submission" date="2012-11" db="EMBL/GenBank/DDBJ databases">
        <title>Permanent draft genomes of Rhodopirellula europaea strain SH398 and 6C.</title>
        <authorList>
            <person name="Richter M."/>
            <person name="Richter-Heitmann T."/>
            <person name="Frank C."/>
            <person name="Harder J."/>
            <person name="Glockner F.O."/>
        </authorList>
    </citation>
    <scope>NUCLEOTIDE SEQUENCE</scope>
    <source>
        <strain evidence="8">6C</strain>
    </source>
</reference>